<feature type="transmembrane region" description="Helical" evidence="7">
    <location>
        <begin position="95"/>
        <end position="115"/>
    </location>
</feature>
<dbReference type="Pfam" id="PF13520">
    <property type="entry name" value="AA_permease_2"/>
    <property type="match status" value="1"/>
</dbReference>
<dbReference type="Gene3D" id="1.20.1740.10">
    <property type="entry name" value="Amino acid/polyamine transporter I"/>
    <property type="match status" value="1"/>
</dbReference>
<dbReference type="PANTHER" id="PTHR42770">
    <property type="entry name" value="AMINO ACID TRANSPORTER-RELATED"/>
    <property type="match status" value="1"/>
</dbReference>
<evidence type="ECO:0000256" key="6">
    <source>
        <dbReference type="SAM" id="MobiDB-lite"/>
    </source>
</evidence>
<evidence type="ECO:0000256" key="3">
    <source>
        <dbReference type="ARBA" id="ARBA00022692"/>
    </source>
</evidence>
<dbReference type="PIRSF" id="PIRSF006060">
    <property type="entry name" value="AA_transporter"/>
    <property type="match status" value="1"/>
</dbReference>
<dbReference type="AlphaFoldDB" id="H0E1B0"/>
<sequence>MAPRRDSATVATPFVAPADAGRPPGGPPMSPLTDVSPSSDGASPPAGAAPPAARPKLKRSMGLWMATALVVGNMVGSGVFLLPSSLAATAGPMSILAWIFTGAGAMLLALVFANLGRAFPRTGGPYAYARRAFGDFIGFQTAWGYWIAVWAGNAAIAVAFVGYLAVFWPALGDHNLLAALVGIAAIWLLTLANILGAREGGAVQVATTVLKFVPLAIIGIIGLFFIKGGNYTPFAPHGHSLSLFSTTAALTLWAFIGLESATVPAEEVRDPEKTIPRATMLGTGLTAMLYLLATVAIMGVLPTGELANSTSPFADAAGSIFGGGWGKVVAAIAMVSSFGALNGWILLQGRVPLAAAEDGLFPKRFANVHGKRRTPVFGLVVSSILVTVLMLMNYTKGLVDQFNFIILLATLTTLVPYAYSAAAQVYLAIKEPDQFRGRRFARDSVIALLAFAYSVWAIAGSGQEIIAKGFVLLMAGIPVYLFLVWRRDKDQGDDAPAEVGVIADLPQAVAAADVEPTVTRGEVTA</sequence>
<dbReference type="PANTHER" id="PTHR42770:SF18">
    <property type="entry name" value="ARGININE_AGMATINE ANTIPORTER"/>
    <property type="match status" value="1"/>
</dbReference>
<feature type="transmembrane region" description="Helical" evidence="7">
    <location>
        <begin position="63"/>
        <end position="83"/>
    </location>
</feature>
<evidence type="ECO:0000256" key="2">
    <source>
        <dbReference type="ARBA" id="ARBA00022475"/>
    </source>
</evidence>
<feature type="transmembrane region" description="Helical" evidence="7">
    <location>
        <begin position="440"/>
        <end position="459"/>
    </location>
</feature>
<organism evidence="8 9">
    <name type="scientific">Patulibacter medicamentivorans</name>
    <dbReference type="NCBI Taxonomy" id="1097667"/>
    <lineage>
        <taxon>Bacteria</taxon>
        <taxon>Bacillati</taxon>
        <taxon>Actinomycetota</taxon>
        <taxon>Thermoleophilia</taxon>
        <taxon>Solirubrobacterales</taxon>
        <taxon>Patulibacteraceae</taxon>
        <taxon>Patulibacter</taxon>
    </lineage>
</organism>
<feature type="transmembrane region" description="Helical" evidence="7">
    <location>
        <begin position="374"/>
        <end position="392"/>
    </location>
</feature>
<keyword evidence="4 7" id="KW-1133">Transmembrane helix</keyword>
<dbReference type="InterPro" id="IPR002293">
    <property type="entry name" value="AA/rel_permease1"/>
</dbReference>
<keyword evidence="2" id="KW-1003">Cell membrane</keyword>
<comment type="subcellular location">
    <subcellularLocation>
        <location evidence="1">Cell membrane</location>
        <topology evidence="1">Multi-pass membrane protein</topology>
    </subcellularLocation>
</comment>
<evidence type="ECO:0000256" key="4">
    <source>
        <dbReference type="ARBA" id="ARBA00022989"/>
    </source>
</evidence>
<evidence type="ECO:0000313" key="8">
    <source>
        <dbReference type="EMBL" id="EHN12549.1"/>
    </source>
</evidence>
<comment type="caution">
    <text evidence="8">The sequence shown here is derived from an EMBL/GenBank/DDBJ whole genome shotgun (WGS) entry which is preliminary data.</text>
</comment>
<dbReference type="GO" id="GO:0005886">
    <property type="term" value="C:plasma membrane"/>
    <property type="evidence" value="ECO:0007669"/>
    <property type="project" value="UniProtKB-SubCell"/>
</dbReference>
<dbReference type="Proteomes" id="UP000005143">
    <property type="component" value="Unassembled WGS sequence"/>
</dbReference>
<feature type="transmembrane region" description="Helical" evidence="7">
    <location>
        <begin position="465"/>
        <end position="485"/>
    </location>
</feature>
<feature type="transmembrane region" description="Helical" evidence="7">
    <location>
        <begin position="208"/>
        <end position="226"/>
    </location>
</feature>
<evidence type="ECO:0000256" key="5">
    <source>
        <dbReference type="ARBA" id="ARBA00023136"/>
    </source>
</evidence>
<feature type="region of interest" description="Disordered" evidence="6">
    <location>
        <begin position="1"/>
        <end position="54"/>
    </location>
</feature>
<evidence type="ECO:0000256" key="1">
    <source>
        <dbReference type="ARBA" id="ARBA00004651"/>
    </source>
</evidence>
<feature type="transmembrane region" description="Helical" evidence="7">
    <location>
        <begin position="176"/>
        <end position="196"/>
    </location>
</feature>
<dbReference type="GO" id="GO:0022857">
    <property type="term" value="F:transmembrane transporter activity"/>
    <property type="evidence" value="ECO:0007669"/>
    <property type="project" value="InterPro"/>
</dbReference>
<protein>
    <submittedName>
        <fullName evidence="8">Lysine/cadaverine antiporter membrane protein CadB</fullName>
    </submittedName>
</protein>
<feature type="transmembrane region" description="Helical" evidence="7">
    <location>
        <begin position="279"/>
        <end position="301"/>
    </location>
</feature>
<accession>H0E1B0</accession>
<feature type="transmembrane region" description="Helical" evidence="7">
    <location>
        <begin position="404"/>
        <end position="428"/>
    </location>
</feature>
<feature type="transmembrane region" description="Helical" evidence="7">
    <location>
        <begin position="136"/>
        <end position="164"/>
    </location>
</feature>
<feature type="transmembrane region" description="Helical" evidence="7">
    <location>
        <begin position="238"/>
        <end position="258"/>
    </location>
</feature>
<reference evidence="8 9" key="1">
    <citation type="journal article" date="2013" name="Biodegradation">
        <title>Quantitative proteomic analysis of ibuprofen-degrading Patulibacter sp. strain I11.</title>
        <authorList>
            <person name="Almeida B."/>
            <person name="Kjeldal H."/>
            <person name="Lolas I."/>
            <person name="Knudsen A.D."/>
            <person name="Carvalho G."/>
            <person name="Nielsen K.L."/>
            <person name="Barreto Crespo M.T."/>
            <person name="Stensballe A."/>
            <person name="Nielsen J.L."/>
        </authorList>
    </citation>
    <scope>NUCLEOTIDE SEQUENCE [LARGE SCALE GENOMIC DNA]</scope>
    <source>
        <strain evidence="8 9">I11</strain>
    </source>
</reference>
<dbReference type="EMBL" id="AGUD01000019">
    <property type="protein sequence ID" value="EHN12549.1"/>
    <property type="molecule type" value="Genomic_DNA"/>
</dbReference>
<proteinExistence type="predicted"/>
<evidence type="ECO:0000256" key="7">
    <source>
        <dbReference type="SAM" id="Phobius"/>
    </source>
</evidence>
<gene>
    <name evidence="8" type="ORF">PAI11_05720</name>
</gene>
<keyword evidence="3 7" id="KW-0812">Transmembrane</keyword>
<dbReference type="InterPro" id="IPR050367">
    <property type="entry name" value="APC_superfamily"/>
</dbReference>
<keyword evidence="5 7" id="KW-0472">Membrane</keyword>
<evidence type="ECO:0000313" key="9">
    <source>
        <dbReference type="Proteomes" id="UP000005143"/>
    </source>
</evidence>
<name>H0E1B0_9ACTN</name>
<feature type="compositionally biased region" description="Low complexity" evidence="6">
    <location>
        <begin position="36"/>
        <end position="51"/>
    </location>
</feature>
<keyword evidence="9" id="KW-1185">Reference proteome</keyword>
<dbReference type="PATRIC" id="fig|1097667.3.peg.569"/>